<comment type="caution">
    <text evidence="2">The sequence shown here is derived from an EMBL/GenBank/DDBJ whole genome shotgun (WGS) entry which is preliminary data.</text>
</comment>
<organism evidence="2 3">
    <name type="scientific">Rousettus aegyptiacus</name>
    <name type="common">Egyptian fruit bat</name>
    <name type="synonym">Pteropus aegyptiacus</name>
    <dbReference type="NCBI Taxonomy" id="9407"/>
    <lineage>
        <taxon>Eukaryota</taxon>
        <taxon>Metazoa</taxon>
        <taxon>Chordata</taxon>
        <taxon>Craniata</taxon>
        <taxon>Vertebrata</taxon>
        <taxon>Euteleostomi</taxon>
        <taxon>Mammalia</taxon>
        <taxon>Eutheria</taxon>
        <taxon>Laurasiatheria</taxon>
        <taxon>Chiroptera</taxon>
        <taxon>Yinpterochiroptera</taxon>
        <taxon>Pteropodoidea</taxon>
        <taxon>Pteropodidae</taxon>
        <taxon>Rousettinae</taxon>
        <taxon>Rousettus</taxon>
    </lineage>
</organism>
<evidence type="ECO:0000256" key="1">
    <source>
        <dbReference type="SAM" id="MobiDB-lite"/>
    </source>
</evidence>
<protein>
    <submittedName>
        <fullName evidence="2">Uncharacterized protein</fullName>
    </submittedName>
</protein>
<feature type="region of interest" description="Disordered" evidence="1">
    <location>
        <begin position="118"/>
        <end position="140"/>
    </location>
</feature>
<name>A0A7J8HSR8_ROUAE</name>
<proteinExistence type="predicted"/>
<dbReference type="EMBL" id="JACASE010000004">
    <property type="protein sequence ID" value="KAF6474762.1"/>
    <property type="molecule type" value="Genomic_DNA"/>
</dbReference>
<sequence length="140" mass="15062">MAFQSHLRVSRQDSNALEPKKKIQGKKNDAFPPALIICGAGVTWTGATGAYKDLCAGKGIRLQPRNEWGRSALAQCAERGASAMFPRRWVGSAIPVRWSLAASELGRFARSGKAGNLSSFLASPHPGPARAEIPPRKRPN</sequence>
<keyword evidence="3" id="KW-1185">Reference proteome</keyword>
<evidence type="ECO:0000313" key="3">
    <source>
        <dbReference type="Proteomes" id="UP000593571"/>
    </source>
</evidence>
<feature type="region of interest" description="Disordered" evidence="1">
    <location>
        <begin position="1"/>
        <end position="24"/>
    </location>
</feature>
<evidence type="ECO:0000313" key="2">
    <source>
        <dbReference type="EMBL" id="KAF6474762.1"/>
    </source>
</evidence>
<dbReference type="AlphaFoldDB" id="A0A7J8HSR8"/>
<gene>
    <name evidence="2" type="ORF">HJG63_010922</name>
</gene>
<dbReference type="Proteomes" id="UP000593571">
    <property type="component" value="Unassembled WGS sequence"/>
</dbReference>
<accession>A0A7J8HSR8</accession>
<reference evidence="2 3" key="1">
    <citation type="journal article" date="2020" name="Nature">
        <title>Six reference-quality genomes reveal evolution of bat adaptations.</title>
        <authorList>
            <person name="Jebb D."/>
            <person name="Huang Z."/>
            <person name="Pippel M."/>
            <person name="Hughes G.M."/>
            <person name="Lavrichenko K."/>
            <person name="Devanna P."/>
            <person name="Winkler S."/>
            <person name="Jermiin L.S."/>
            <person name="Skirmuntt E.C."/>
            <person name="Katzourakis A."/>
            <person name="Burkitt-Gray L."/>
            <person name="Ray D.A."/>
            <person name="Sullivan K.A.M."/>
            <person name="Roscito J.G."/>
            <person name="Kirilenko B.M."/>
            <person name="Davalos L.M."/>
            <person name="Corthals A.P."/>
            <person name="Power M.L."/>
            <person name="Jones G."/>
            <person name="Ransome R.D."/>
            <person name="Dechmann D.K.N."/>
            <person name="Locatelli A.G."/>
            <person name="Puechmaille S.J."/>
            <person name="Fedrigo O."/>
            <person name="Jarvis E.D."/>
            <person name="Hiller M."/>
            <person name="Vernes S.C."/>
            <person name="Myers E.W."/>
            <person name="Teeling E.C."/>
        </authorList>
    </citation>
    <scope>NUCLEOTIDE SEQUENCE [LARGE SCALE GENOMIC DNA]</scope>
    <source>
        <strain evidence="2">MRouAeg1</strain>
        <tissue evidence="2">Muscle</tissue>
    </source>
</reference>